<dbReference type="InterPro" id="IPR051686">
    <property type="entry name" value="Lipoprotein_DolP"/>
</dbReference>
<sequence>MPPRNFWPENDADRGRWAEYRYARTAERGTSVRRDAYHDWDRGIRAVMPGGGYQRPSLEGRRAYDPGERGANTMTGQRGMPERSVEEVAAPFDEDAIIERIDQDHRGRGPKGYRRSDQRVAEDINDRLTDDPDIDATDIEVLVKDGEVTLQGMVNSRLARRKAEDLAEDTRGVHYVQNNLRVRVLGRPDAGHTNSPFTTMGHGRTLPTGAGSDASTTSGSGATGMVAGTGTASSGADLLGSEETRGRRYAAAPIDRGE</sequence>
<feature type="compositionally biased region" description="Low complexity" evidence="1">
    <location>
        <begin position="208"/>
        <end position="236"/>
    </location>
</feature>
<evidence type="ECO:0000313" key="4">
    <source>
        <dbReference type="Proteomes" id="UP001375743"/>
    </source>
</evidence>
<feature type="region of interest" description="Disordered" evidence="1">
    <location>
        <begin position="49"/>
        <end position="83"/>
    </location>
</feature>
<feature type="compositionally biased region" description="Basic and acidic residues" evidence="1">
    <location>
        <begin position="58"/>
        <end position="68"/>
    </location>
</feature>
<feature type="region of interest" description="Disordered" evidence="1">
    <location>
        <begin position="100"/>
        <end position="120"/>
    </location>
</feature>
<reference evidence="3 4" key="1">
    <citation type="submission" date="2024-01" db="EMBL/GenBank/DDBJ databases">
        <title>Multi-omics insights into the function and evolution of sodium benzoate biodegradation pathways in Benzoatithermus flavus gen. nov., sp. nov. from hot spring.</title>
        <authorList>
            <person name="Hu C.-J."/>
            <person name="Li W.-J."/>
        </authorList>
    </citation>
    <scope>NUCLEOTIDE SEQUENCE [LARGE SCALE GENOMIC DNA]</scope>
    <source>
        <strain evidence="3 4">SYSU G07066</strain>
    </source>
</reference>
<feature type="region of interest" description="Disordered" evidence="1">
    <location>
        <begin position="187"/>
        <end position="258"/>
    </location>
</feature>
<keyword evidence="4" id="KW-1185">Reference proteome</keyword>
<dbReference type="PANTHER" id="PTHR34606">
    <property type="entry name" value="BON DOMAIN-CONTAINING PROTEIN"/>
    <property type="match status" value="1"/>
</dbReference>
<proteinExistence type="predicted"/>
<evidence type="ECO:0000313" key="3">
    <source>
        <dbReference type="EMBL" id="MEK0084341.1"/>
    </source>
</evidence>
<dbReference type="InterPro" id="IPR014004">
    <property type="entry name" value="Transpt-assoc_nodulatn_dom_bac"/>
</dbReference>
<name>A0ABU8XTG4_9PROT</name>
<dbReference type="InterPro" id="IPR007055">
    <property type="entry name" value="BON_dom"/>
</dbReference>
<dbReference type="RefSeq" id="WP_418160192.1">
    <property type="nucleotide sequence ID" value="NZ_JBBLZC010000014.1"/>
</dbReference>
<dbReference type="PANTHER" id="PTHR34606:SF15">
    <property type="entry name" value="BON DOMAIN-CONTAINING PROTEIN"/>
    <property type="match status" value="1"/>
</dbReference>
<dbReference type="Gene3D" id="3.30.1340.30">
    <property type="match status" value="1"/>
</dbReference>
<organism evidence="3 4">
    <name type="scientific">Benzoatithermus flavus</name>
    <dbReference type="NCBI Taxonomy" id="3108223"/>
    <lineage>
        <taxon>Bacteria</taxon>
        <taxon>Pseudomonadati</taxon>
        <taxon>Pseudomonadota</taxon>
        <taxon>Alphaproteobacteria</taxon>
        <taxon>Geminicoccales</taxon>
        <taxon>Geminicoccaceae</taxon>
        <taxon>Benzoatithermus</taxon>
    </lineage>
</organism>
<gene>
    <name evidence="3" type="ORF">U1T56_14380</name>
</gene>
<feature type="domain" description="BON" evidence="2">
    <location>
        <begin position="116"/>
        <end position="184"/>
    </location>
</feature>
<evidence type="ECO:0000256" key="1">
    <source>
        <dbReference type="SAM" id="MobiDB-lite"/>
    </source>
</evidence>
<dbReference type="EMBL" id="JBBLZC010000014">
    <property type="protein sequence ID" value="MEK0084341.1"/>
    <property type="molecule type" value="Genomic_DNA"/>
</dbReference>
<dbReference type="Proteomes" id="UP001375743">
    <property type="component" value="Unassembled WGS sequence"/>
</dbReference>
<evidence type="ECO:0000259" key="2">
    <source>
        <dbReference type="PROSITE" id="PS50914"/>
    </source>
</evidence>
<dbReference type="PROSITE" id="PS50914">
    <property type="entry name" value="BON"/>
    <property type="match status" value="1"/>
</dbReference>
<comment type="caution">
    <text evidence="3">The sequence shown here is derived from an EMBL/GenBank/DDBJ whole genome shotgun (WGS) entry which is preliminary data.</text>
</comment>
<dbReference type="Pfam" id="PF04972">
    <property type="entry name" value="BON"/>
    <property type="match status" value="1"/>
</dbReference>
<dbReference type="SMART" id="SM00749">
    <property type="entry name" value="BON"/>
    <property type="match status" value="1"/>
</dbReference>
<accession>A0ABU8XTG4</accession>
<protein>
    <submittedName>
        <fullName evidence="3">BON domain-containing protein</fullName>
    </submittedName>
</protein>